<dbReference type="EC" id="4.2.1.20" evidence="6"/>
<keyword evidence="7" id="KW-0028">Amino-acid biosynthesis</keyword>
<dbReference type="PANTHER" id="PTHR48077:SF6">
    <property type="entry name" value="TRYPTOPHAN SYNTHASE"/>
    <property type="match status" value="1"/>
</dbReference>
<dbReference type="NCBIfam" id="NF009057">
    <property type="entry name" value="PRK12391.1"/>
    <property type="match status" value="1"/>
</dbReference>
<evidence type="ECO:0000256" key="4">
    <source>
        <dbReference type="ARBA" id="ARBA00009982"/>
    </source>
</evidence>
<dbReference type="InterPro" id="IPR006316">
    <property type="entry name" value="Trp_synth_b-like"/>
</dbReference>
<dbReference type="GO" id="GO:0052684">
    <property type="term" value="F:L-serine hydro-lyase (adding indole, L-tryptophan-forming) activity"/>
    <property type="evidence" value="ECO:0007669"/>
    <property type="project" value="TreeGrafter"/>
</dbReference>
<feature type="domain" description="Tryptophan synthase beta chain-like PALP" evidence="13">
    <location>
        <begin position="82"/>
        <end position="415"/>
    </location>
</feature>
<dbReference type="PANTHER" id="PTHR48077">
    <property type="entry name" value="TRYPTOPHAN SYNTHASE-RELATED"/>
    <property type="match status" value="1"/>
</dbReference>
<evidence type="ECO:0000256" key="2">
    <source>
        <dbReference type="ARBA" id="ARBA00002786"/>
    </source>
</evidence>
<dbReference type="InterPro" id="IPR036052">
    <property type="entry name" value="TrpB-like_PALP_sf"/>
</dbReference>
<dbReference type="Proteomes" id="UP000252698">
    <property type="component" value="Chromosome"/>
</dbReference>
<evidence type="ECO:0000256" key="7">
    <source>
        <dbReference type="ARBA" id="ARBA00022605"/>
    </source>
</evidence>
<sequence length="463" mass="50096">MKANRNQYLLDESDVPTHWYNILADLDVPTEGVRRARPAPSTPTAAVERQAPNIPLSMYRDSVGGRRHVEIPDEVRRQYQRWRPTPLVRAHALERALDTPAHIYYKYEGANAAGSHKLNSALAQAYYYKKAGVQELTTGTGAGQWGTALSMACQAIGLGCTVFMVRCSFEQKPYRRVLMELNGARVIPSPSGTTEVGRALLAASPDSEGSLSIANAEAIEHARSVTGGRFAVGSGENHVLLHQTVIGEEALRQMERAGEFPDVVIASMGAGSNFAGLAFPFYREKLRTGADTRLVAVEPEACPKMTRGRYAWDYNDYSGTTPMTKMYTLGHTYVAPGVHAGGLRYHGAAPLVSLLHRHGRMEAVAVGQNAAFEAGALFARTENLVPAPESAHAVRGVIDEALRAREERRATVILCNISGHGMLDLSAYDQYLAGTLKDHTATDEQIAASLAALPDVERAGAAS</sequence>
<gene>
    <name evidence="14" type="ORF">C5746_38460</name>
</gene>
<comment type="subunit">
    <text evidence="5">Tetramer of two alpha and two beta chains.</text>
</comment>
<dbReference type="GO" id="GO:0005737">
    <property type="term" value="C:cytoplasm"/>
    <property type="evidence" value="ECO:0007669"/>
    <property type="project" value="TreeGrafter"/>
</dbReference>
<evidence type="ECO:0000256" key="12">
    <source>
        <dbReference type="ARBA" id="ARBA00049047"/>
    </source>
</evidence>
<reference evidence="14 15" key="1">
    <citation type="journal article" date="2018" name="Front. Microbiol.">
        <title>Genome Sequencing of Streptomyces atratus SCSIOZH16 and Activation Production of Nocardamine via Metabolic Engineering.</title>
        <authorList>
            <person name="Li Y."/>
            <person name="Zhang C."/>
            <person name="Liu C."/>
            <person name="Ju J."/>
            <person name="Ma J."/>
        </authorList>
    </citation>
    <scope>NUCLEOTIDE SEQUENCE [LARGE SCALE GENOMIC DNA]</scope>
    <source>
        <strain evidence="14 15">SCSIO_ZH16</strain>
    </source>
</reference>
<dbReference type="NCBIfam" id="TIGR01415">
    <property type="entry name" value="trpB_rel"/>
    <property type="match status" value="1"/>
</dbReference>
<dbReference type="InterPro" id="IPR001926">
    <property type="entry name" value="TrpB-like_PALP"/>
</dbReference>
<dbReference type="KEGG" id="sata:C5746_38460"/>
<comment type="cofactor">
    <cofactor evidence="1">
        <name>pyridoxal 5'-phosphate</name>
        <dbReference type="ChEBI" id="CHEBI:597326"/>
    </cofactor>
</comment>
<dbReference type="GO" id="GO:0030170">
    <property type="term" value="F:pyridoxal phosphate binding"/>
    <property type="evidence" value="ECO:0007669"/>
    <property type="project" value="InterPro"/>
</dbReference>
<dbReference type="RefSeq" id="WP_114248246.1">
    <property type="nucleotide sequence ID" value="NZ_CP027306.1"/>
</dbReference>
<evidence type="ECO:0000256" key="10">
    <source>
        <dbReference type="ARBA" id="ARBA00023141"/>
    </source>
</evidence>
<evidence type="ECO:0000313" key="15">
    <source>
        <dbReference type="Proteomes" id="UP000252698"/>
    </source>
</evidence>
<dbReference type="Pfam" id="PF00291">
    <property type="entry name" value="PALP"/>
    <property type="match status" value="1"/>
</dbReference>
<evidence type="ECO:0000256" key="3">
    <source>
        <dbReference type="ARBA" id="ARBA00004733"/>
    </source>
</evidence>
<dbReference type="Gene3D" id="3.40.50.1100">
    <property type="match status" value="2"/>
</dbReference>
<keyword evidence="10" id="KW-0057">Aromatic amino acid biosynthesis</keyword>
<comment type="pathway">
    <text evidence="3">Amino-acid biosynthesis; L-tryptophan biosynthesis; L-tryptophan from chorismate: step 5/5.</text>
</comment>
<keyword evidence="11" id="KW-0456">Lyase</keyword>
<accession>A0A2Z5JNA3</accession>
<dbReference type="GO" id="GO:0004834">
    <property type="term" value="F:tryptophan synthase activity"/>
    <property type="evidence" value="ECO:0007669"/>
    <property type="project" value="UniProtKB-EC"/>
</dbReference>
<dbReference type="PIRSF" id="PIRSF001413">
    <property type="entry name" value="Trp_syn_beta"/>
    <property type="match status" value="1"/>
</dbReference>
<comment type="similarity">
    <text evidence="4">Belongs to the TrpB family.</text>
</comment>
<evidence type="ECO:0000256" key="5">
    <source>
        <dbReference type="ARBA" id="ARBA00011270"/>
    </source>
</evidence>
<organism evidence="14 15">
    <name type="scientific">Streptomyces atratus</name>
    <dbReference type="NCBI Taxonomy" id="1893"/>
    <lineage>
        <taxon>Bacteria</taxon>
        <taxon>Bacillati</taxon>
        <taxon>Actinomycetota</taxon>
        <taxon>Actinomycetes</taxon>
        <taxon>Kitasatosporales</taxon>
        <taxon>Streptomycetaceae</taxon>
        <taxon>Streptomyces</taxon>
    </lineage>
</organism>
<keyword evidence="9" id="KW-0663">Pyridoxal phosphate</keyword>
<dbReference type="PIRSF" id="PIRSF500824">
    <property type="entry name" value="TrpB_prok"/>
    <property type="match status" value="1"/>
</dbReference>
<evidence type="ECO:0000256" key="6">
    <source>
        <dbReference type="ARBA" id="ARBA00012043"/>
    </source>
</evidence>
<evidence type="ECO:0000259" key="13">
    <source>
        <dbReference type="Pfam" id="PF00291"/>
    </source>
</evidence>
<evidence type="ECO:0000256" key="9">
    <source>
        <dbReference type="ARBA" id="ARBA00022898"/>
    </source>
</evidence>
<evidence type="ECO:0000256" key="8">
    <source>
        <dbReference type="ARBA" id="ARBA00022822"/>
    </source>
</evidence>
<name>A0A2Z5JNA3_STRAR</name>
<evidence type="ECO:0000256" key="11">
    <source>
        <dbReference type="ARBA" id="ARBA00023239"/>
    </source>
</evidence>
<dbReference type="AlphaFoldDB" id="A0A2Z5JNA3"/>
<evidence type="ECO:0000256" key="1">
    <source>
        <dbReference type="ARBA" id="ARBA00001933"/>
    </source>
</evidence>
<keyword evidence="8" id="KW-0822">Tryptophan biosynthesis</keyword>
<evidence type="ECO:0000313" key="14">
    <source>
        <dbReference type="EMBL" id="AXE81842.1"/>
    </source>
</evidence>
<dbReference type="InterPro" id="IPR023026">
    <property type="entry name" value="Trp_synth_beta/beta-like"/>
</dbReference>
<protein>
    <recommendedName>
        <fullName evidence="6">tryptophan synthase</fullName>
        <ecNumber evidence="6">4.2.1.20</ecNumber>
    </recommendedName>
</protein>
<dbReference type="GeneID" id="95524192"/>
<dbReference type="SUPFAM" id="SSF53686">
    <property type="entry name" value="Tryptophan synthase beta subunit-like PLP-dependent enzymes"/>
    <property type="match status" value="1"/>
</dbReference>
<dbReference type="EMBL" id="CP027306">
    <property type="protein sequence ID" value="AXE81842.1"/>
    <property type="molecule type" value="Genomic_DNA"/>
</dbReference>
<proteinExistence type="inferred from homology"/>
<comment type="catalytic activity">
    <reaction evidence="12">
        <text>(1S,2R)-1-C-(indol-3-yl)glycerol 3-phosphate + L-serine = D-glyceraldehyde 3-phosphate + L-tryptophan + H2O</text>
        <dbReference type="Rhea" id="RHEA:10532"/>
        <dbReference type="ChEBI" id="CHEBI:15377"/>
        <dbReference type="ChEBI" id="CHEBI:33384"/>
        <dbReference type="ChEBI" id="CHEBI:57912"/>
        <dbReference type="ChEBI" id="CHEBI:58866"/>
        <dbReference type="ChEBI" id="CHEBI:59776"/>
        <dbReference type="EC" id="4.2.1.20"/>
    </reaction>
</comment>
<comment type="function">
    <text evidence="2">The beta subunit is responsible for the synthesis of L-tryptophan from indole and L-serine.</text>
</comment>